<dbReference type="Gene3D" id="1.10.8.60">
    <property type="match status" value="1"/>
</dbReference>
<dbReference type="SMART" id="SM00382">
    <property type="entry name" value="AAA"/>
    <property type="match status" value="1"/>
</dbReference>
<feature type="domain" description="AAA+ ATPase" evidence="8">
    <location>
        <begin position="49"/>
        <end position="166"/>
    </location>
</feature>
<dbReference type="InterPro" id="IPR051314">
    <property type="entry name" value="AAA_ATPase_RarA/MGS1/WRNIP1"/>
</dbReference>
<dbReference type="InterPro" id="IPR003593">
    <property type="entry name" value="AAA+_ATPase"/>
</dbReference>
<comment type="caution">
    <text evidence="9">The sequence shown here is derived from an EMBL/GenBank/DDBJ whole genome shotgun (WGS) entry which is preliminary data.</text>
</comment>
<dbReference type="Gene3D" id="1.20.272.10">
    <property type="match status" value="1"/>
</dbReference>
<comment type="similarity">
    <text evidence="2">Belongs to the AAA ATPase family. RarA/MGS1/WRNIP1 subfamily.</text>
</comment>
<feature type="compositionally biased region" description="Basic residues" evidence="7">
    <location>
        <begin position="407"/>
        <end position="422"/>
    </location>
</feature>
<dbReference type="GO" id="GO:0003677">
    <property type="term" value="F:DNA binding"/>
    <property type="evidence" value="ECO:0007669"/>
    <property type="project" value="InterPro"/>
</dbReference>
<gene>
    <name evidence="9" type="ORF">A2W41_00655</name>
</gene>
<dbReference type="Gene3D" id="3.40.50.300">
    <property type="entry name" value="P-loop containing nucleotide triphosphate hydrolases"/>
    <property type="match status" value="1"/>
</dbReference>
<dbReference type="SUPFAM" id="SSF52540">
    <property type="entry name" value="P-loop containing nucleoside triphosphate hydrolases"/>
    <property type="match status" value="1"/>
</dbReference>
<dbReference type="GO" id="GO:0006261">
    <property type="term" value="P:DNA-templated DNA replication"/>
    <property type="evidence" value="ECO:0007669"/>
    <property type="project" value="TreeGrafter"/>
</dbReference>
<dbReference type="InterPro" id="IPR021886">
    <property type="entry name" value="MgsA_C"/>
</dbReference>
<dbReference type="InterPro" id="IPR008921">
    <property type="entry name" value="DNA_pol3_clamp-load_cplx_C"/>
</dbReference>
<dbReference type="Gene3D" id="1.10.3710.10">
    <property type="entry name" value="DNA polymerase III clamp loader subunits, C-terminal domain"/>
    <property type="match status" value="1"/>
</dbReference>
<evidence type="ECO:0000256" key="5">
    <source>
        <dbReference type="ARBA" id="ARBA00022741"/>
    </source>
</evidence>
<dbReference type="InterPro" id="IPR008824">
    <property type="entry name" value="RuvB-like_N"/>
</dbReference>
<evidence type="ECO:0000313" key="9">
    <source>
        <dbReference type="EMBL" id="OGZ42813.1"/>
    </source>
</evidence>
<dbReference type="GO" id="GO:0008047">
    <property type="term" value="F:enzyme activator activity"/>
    <property type="evidence" value="ECO:0007669"/>
    <property type="project" value="TreeGrafter"/>
</dbReference>
<accession>A0A1G2FXL4</accession>
<dbReference type="InterPro" id="IPR032423">
    <property type="entry name" value="AAA_assoc_2"/>
</dbReference>
<dbReference type="FunFam" id="1.20.272.10:FF:000001">
    <property type="entry name" value="Putative AAA family ATPase"/>
    <property type="match status" value="1"/>
</dbReference>
<dbReference type="Pfam" id="PF16193">
    <property type="entry name" value="AAA_assoc_2"/>
    <property type="match status" value="1"/>
</dbReference>
<dbReference type="GO" id="GO:0017116">
    <property type="term" value="F:single-stranded DNA helicase activity"/>
    <property type="evidence" value="ECO:0007669"/>
    <property type="project" value="TreeGrafter"/>
</dbReference>
<sequence length="422" mass="47352">MTRSLFDTRQRSFSPLADRLRPKNLDEFIGQEEVMEKGKPLRTAIERDELQSAILWGPPGSGKTTLARIIAESTKSYFQPFSAAVSGVGELRGFIKDASERLKLYKKRTILFVDEIHRFNKTQQDAFLPYVEDGTIILIGATTENPSFELNGPLLSRSLIFVLKPLSHQHIKRILGRAISDKERGLGNEKIHVLEEALEKLAAFADGDARAALNALEFVAASTQHTQGNNIIDGRRVEEAFQKKAILYDKSSEEHYNLISAFIKSLRDSDPDAALYWMTRMLEGGEDPRFIARRMLVFASEDVGNADPLGIVVASAVADAVEYVGMPESAINLAQGVTYLASAPKDNASYKALMEAWDDTKKYGALPAPLHLRNAVTNLMKELGYGKGYKYAHDFKDAKTDQEHFPQKLKKKKYYHPRKRRS</sequence>
<evidence type="ECO:0000259" key="8">
    <source>
        <dbReference type="SMART" id="SM00382"/>
    </source>
</evidence>
<dbReference type="GO" id="GO:0006310">
    <property type="term" value="P:DNA recombination"/>
    <property type="evidence" value="ECO:0007669"/>
    <property type="project" value="InterPro"/>
</dbReference>
<name>A0A1G2FXL4_9BACT</name>
<protein>
    <recommendedName>
        <fullName evidence="3">Replication-associated recombination protein A</fullName>
    </recommendedName>
</protein>
<keyword evidence="5" id="KW-0547">Nucleotide-binding</keyword>
<dbReference type="Pfam" id="PF05496">
    <property type="entry name" value="RuvB_N"/>
    <property type="match status" value="1"/>
</dbReference>
<dbReference type="InterPro" id="IPR027417">
    <property type="entry name" value="P-loop_NTPase"/>
</dbReference>
<dbReference type="Proteomes" id="UP000176700">
    <property type="component" value="Unassembled WGS sequence"/>
</dbReference>
<dbReference type="PANTHER" id="PTHR13779">
    <property type="entry name" value="WERNER HELICASE-INTERACTING PROTEIN 1 FAMILY MEMBER"/>
    <property type="match status" value="1"/>
</dbReference>
<dbReference type="EMBL" id="MHNI01000013">
    <property type="protein sequence ID" value="OGZ42813.1"/>
    <property type="molecule type" value="Genomic_DNA"/>
</dbReference>
<evidence type="ECO:0000256" key="2">
    <source>
        <dbReference type="ARBA" id="ARBA00008959"/>
    </source>
</evidence>
<dbReference type="Pfam" id="PF12002">
    <property type="entry name" value="MgsA_C"/>
    <property type="match status" value="1"/>
</dbReference>
<dbReference type="PANTHER" id="PTHR13779:SF7">
    <property type="entry name" value="ATPASE WRNIP1"/>
    <property type="match status" value="1"/>
</dbReference>
<dbReference type="GO" id="GO:0009378">
    <property type="term" value="F:four-way junction helicase activity"/>
    <property type="evidence" value="ECO:0007669"/>
    <property type="project" value="InterPro"/>
</dbReference>
<feature type="region of interest" description="Disordered" evidence="7">
    <location>
        <begin position="402"/>
        <end position="422"/>
    </location>
</feature>
<dbReference type="AlphaFoldDB" id="A0A1G2FXL4"/>
<dbReference type="SUPFAM" id="SSF48019">
    <property type="entry name" value="post-AAA+ oligomerization domain-like"/>
    <property type="match status" value="1"/>
</dbReference>
<dbReference type="FunFam" id="1.10.8.60:FF:000029">
    <property type="entry name" value="Replication-associated recombination protein A"/>
    <property type="match status" value="1"/>
</dbReference>
<dbReference type="CDD" id="cd00009">
    <property type="entry name" value="AAA"/>
    <property type="match status" value="1"/>
</dbReference>
<reference evidence="9 10" key="1">
    <citation type="journal article" date="2016" name="Nat. Commun.">
        <title>Thousands of microbial genomes shed light on interconnected biogeochemical processes in an aquifer system.</title>
        <authorList>
            <person name="Anantharaman K."/>
            <person name="Brown C.T."/>
            <person name="Hug L.A."/>
            <person name="Sharon I."/>
            <person name="Castelle C.J."/>
            <person name="Probst A.J."/>
            <person name="Thomas B.C."/>
            <person name="Singh A."/>
            <person name="Wilkins M.J."/>
            <person name="Karaoz U."/>
            <person name="Brodie E.L."/>
            <person name="Williams K.H."/>
            <person name="Hubbard S.S."/>
            <person name="Banfield J.F."/>
        </authorList>
    </citation>
    <scope>NUCLEOTIDE SEQUENCE [LARGE SCALE GENOMIC DNA]</scope>
</reference>
<proteinExistence type="inferred from homology"/>
<dbReference type="GO" id="GO:0005524">
    <property type="term" value="F:ATP binding"/>
    <property type="evidence" value="ECO:0007669"/>
    <property type="project" value="UniProtKB-KW"/>
</dbReference>
<evidence type="ECO:0000256" key="7">
    <source>
        <dbReference type="SAM" id="MobiDB-lite"/>
    </source>
</evidence>
<comment type="function">
    <text evidence="1">DNA-dependent ATPase that plays important roles in cellular responses to stalled DNA replication processes.</text>
</comment>
<dbReference type="FunFam" id="3.40.50.300:FF:000137">
    <property type="entry name" value="Replication-associated recombination protein A"/>
    <property type="match status" value="1"/>
</dbReference>
<evidence type="ECO:0000256" key="6">
    <source>
        <dbReference type="ARBA" id="ARBA00022840"/>
    </source>
</evidence>
<keyword evidence="4" id="KW-0235">DNA replication</keyword>
<evidence type="ECO:0000256" key="4">
    <source>
        <dbReference type="ARBA" id="ARBA00022705"/>
    </source>
</evidence>
<evidence type="ECO:0000256" key="1">
    <source>
        <dbReference type="ARBA" id="ARBA00002393"/>
    </source>
</evidence>
<dbReference type="CDD" id="cd18139">
    <property type="entry name" value="HLD_clamp_RarA"/>
    <property type="match status" value="1"/>
</dbReference>
<keyword evidence="6" id="KW-0067">ATP-binding</keyword>
<dbReference type="GO" id="GO:0000731">
    <property type="term" value="P:DNA synthesis involved in DNA repair"/>
    <property type="evidence" value="ECO:0007669"/>
    <property type="project" value="TreeGrafter"/>
</dbReference>
<evidence type="ECO:0000256" key="3">
    <source>
        <dbReference type="ARBA" id="ARBA00020776"/>
    </source>
</evidence>
<organism evidence="9 10">
    <name type="scientific">Candidatus Ryanbacteria bacterium RIFCSPHIGHO2_01_45_13</name>
    <dbReference type="NCBI Taxonomy" id="1802112"/>
    <lineage>
        <taxon>Bacteria</taxon>
        <taxon>Candidatus Ryaniibacteriota</taxon>
    </lineage>
</organism>
<evidence type="ECO:0000313" key="10">
    <source>
        <dbReference type="Proteomes" id="UP000176700"/>
    </source>
</evidence>